<dbReference type="InterPro" id="IPR021139">
    <property type="entry name" value="NYN"/>
</dbReference>
<dbReference type="GO" id="GO:0006974">
    <property type="term" value="P:DNA damage response"/>
    <property type="evidence" value="ECO:0007669"/>
    <property type="project" value="InterPro"/>
</dbReference>
<dbReference type="GO" id="GO:0005634">
    <property type="term" value="C:nucleus"/>
    <property type="evidence" value="ECO:0007669"/>
    <property type="project" value="TreeGrafter"/>
</dbReference>
<name>A0AAW1SSG0_9CHLO</name>
<dbReference type="GO" id="GO:0004540">
    <property type="term" value="F:RNA nuclease activity"/>
    <property type="evidence" value="ECO:0007669"/>
    <property type="project" value="InterPro"/>
</dbReference>
<organism evidence="3 4">
    <name type="scientific">Apatococcus fuscideae</name>
    <dbReference type="NCBI Taxonomy" id="2026836"/>
    <lineage>
        <taxon>Eukaryota</taxon>
        <taxon>Viridiplantae</taxon>
        <taxon>Chlorophyta</taxon>
        <taxon>core chlorophytes</taxon>
        <taxon>Trebouxiophyceae</taxon>
        <taxon>Chlorellales</taxon>
        <taxon>Chlorellaceae</taxon>
        <taxon>Apatococcus</taxon>
    </lineage>
</organism>
<comment type="caution">
    <text evidence="3">The sequence shown here is derived from an EMBL/GenBank/DDBJ whole genome shotgun (WGS) entry which is preliminary data.</text>
</comment>
<evidence type="ECO:0000313" key="3">
    <source>
        <dbReference type="EMBL" id="KAK9855132.1"/>
    </source>
</evidence>
<dbReference type="InterPro" id="IPR044245">
    <property type="entry name" value="Spartan"/>
</dbReference>
<feature type="compositionally biased region" description="Polar residues" evidence="1">
    <location>
        <begin position="140"/>
        <end position="150"/>
    </location>
</feature>
<protein>
    <recommendedName>
        <fullName evidence="2">NYN domain-containing protein</fullName>
    </recommendedName>
</protein>
<feature type="compositionally biased region" description="Basic and acidic residues" evidence="1">
    <location>
        <begin position="189"/>
        <end position="199"/>
    </location>
</feature>
<dbReference type="PANTHER" id="PTHR21220">
    <property type="entry name" value="DNA-DEPENDENT METALLOPROTEASE SPRTN"/>
    <property type="match status" value="1"/>
</dbReference>
<dbReference type="EMBL" id="JALJOV010001075">
    <property type="protein sequence ID" value="KAK9855132.1"/>
    <property type="molecule type" value="Genomic_DNA"/>
</dbReference>
<dbReference type="GO" id="GO:0031593">
    <property type="term" value="F:polyubiquitin modification-dependent protein binding"/>
    <property type="evidence" value="ECO:0007669"/>
    <property type="project" value="TreeGrafter"/>
</dbReference>
<dbReference type="Pfam" id="PF01936">
    <property type="entry name" value="NYN"/>
    <property type="match status" value="1"/>
</dbReference>
<evidence type="ECO:0000256" key="1">
    <source>
        <dbReference type="SAM" id="MobiDB-lite"/>
    </source>
</evidence>
<dbReference type="AlphaFoldDB" id="A0AAW1SSG0"/>
<evidence type="ECO:0000259" key="2">
    <source>
        <dbReference type="Pfam" id="PF01936"/>
    </source>
</evidence>
<dbReference type="GO" id="GO:0004222">
    <property type="term" value="F:metalloendopeptidase activity"/>
    <property type="evidence" value="ECO:0007669"/>
    <property type="project" value="InterPro"/>
</dbReference>
<keyword evidence="4" id="KW-1185">Reference proteome</keyword>
<reference evidence="3 4" key="1">
    <citation type="journal article" date="2024" name="Nat. Commun.">
        <title>Phylogenomics reveals the evolutionary origins of lichenization in chlorophyte algae.</title>
        <authorList>
            <person name="Puginier C."/>
            <person name="Libourel C."/>
            <person name="Otte J."/>
            <person name="Skaloud P."/>
            <person name="Haon M."/>
            <person name="Grisel S."/>
            <person name="Petersen M."/>
            <person name="Berrin J.G."/>
            <person name="Delaux P.M."/>
            <person name="Dal Grande F."/>
            <person name="Keller J."/>
        </authorList>
    </citation>
    <scope>NUCLEOTIDE SEQUENCE [LARGE SCALE GENOMIC DNA]</scope>
    <source>
        <strain evidence="3 4">SAG 2523</strain>
    </source>
</reference>
<feature type="domain" description="NYN" evidence="2">
    <location>
        <begin position="209"/>
        <end position="329"/>
    </location>
</feature>
<proteinExistence type="predicted"/>
<dbReference type="PANTHER" id="PTHR21220:SF0">
    <property type="entry name" value="DNA-DEPENDENT METALLOPROTEASE SPRTN"/>
    <property type="match status" value="1"/>
</dbReference>
<dbReference type="GO" id="GO:0003697">
    <property type="term" value="F:single-stranded DNA binding"/>
    <property type="evidence" value="ECO:0007669"/>
    <property type="project" value="InterPro"/>
</dbReference>
<feature type="region of interest" description="Disordered" evidence="1">
    <location>
        <begin position="105"/>
        <end position="199"/>
    </location>
</feature>
<evidence type="ECO:0000313" key="4">
    <source>
        <dbReference type="Proteomes" id="UP001485043"/>
    </source>
</evidence>
<dbReference type="Proteomes" id="UP001485043">
    <property type="component" value="Unassembled WGS sequence"/>
</dbReference>
<sequence>MIHAWMFLLKIRDNDRGGHGDKFKAKMKEINEATCPDVQRPTEGYPHHSLPLHVCGGWTITGHTIGSVRDCQDPNCNWHMHLKHCAGVFKKVKEPEEFTKKLAEKEARKAKRQKRAGGASATSITSFLTGASDRLGDGSSPAQPDMQQETAAVAEAPSAGSTGAHISGQPIQPGPPANAPSATASKLKGTPDRPAQDLDTHISAPAGIIIWDLENCQVPVTYSSQIPALIKALRSRFRASRVVTAAANPSISPLTEQLHTLTYCDVEVLTYFRPAKACSSEGKHSCADYMLKRALQRHLVRPFPGSQITLISSDADFKPEIHHAQALGLQRPSCICSAMLHHQESVDLQAV</sequence>
<accession>A0AAW1SSG0</accession>
<gene>
    <name evidence="3" type="ORF">WJX84_000117</name>
</gene>